<evidence type="ECO:0000313" key="3">
    <source>
        <dbReference type="Proteomes" id="UP001608902"/>
    </source>
</evidence>
<name>A0ABD6F199_9BILA</name>
<feature type="compositionally biased region" description="Basic and acidic residues" evidence="1">
    <location>
        <begin position="188"/>
        <end position="199"/>
    </location>
</feature>
<proteinExistence type="predicted"/>
<evidence type="ECO:0000313" key="2">
    <source>
        <dbReference type="EMBL" id="MFH4983801.1"/>
    </source>
</evidence>
<feature type="region of interest" description="Disordered" evidence="1">
    <location>
        <begin position="174"/>
        <end position="199"/>
    </location>
</feature>
<dbReference type="Proteomes" id="UP001608902">
    <property type="component" value="Unassembled WGS sequence"/>
</dbReference>
<reference evidence="2 3" key="1">
    <citation type="submission" date="2024-08" db="EMBL/GenBank/DDBJ databases">
        <title>Gnathostoma spinigerum genome.</title>
        <authorList>
            <person name="Gonzalez-Bertolin B."/>
            <person name="Monzon S."/>
            <person name="Zaballos A."/>
            <person name="Jimenez P."/>
            <person name="Dekumyoy P."/>
            <person name="Varona S."/>
            <person name="Cuesta I."/>
            <person name="Sumanam S."/>
            <person name="Adisakwattana P."/>
            <person name="Gasser R.B."/>
            <person name="Hernandez-Gonzalez A."/>
            <person name="Young N.D."/>
            <person name="Perteguer M.J."/>
        </authorList>
    </citation>
    <scope>NUCLEOTIDE SEQUENCE [LARGE SCALE GENOMIC DNA]</scope>
    <source>
        <strain evidence="2">AL3</strain>
        <tissue evidence="2">Liver</tissue>
    </source>
</reference>
<keyword evidence="3" id="KW-1185">Reference proteome</keyword>
<accession>A0ABD6F199</accession>
<gene>
    <name evidence="2" type="ORF">AB6A40_010510</name>
</gene>
<dbReference type="AlphaFoldDB" id="A0ABD6F199"/>
<dbReference type="EMBL" id="JBGFUD010013829">
    <property type="protein sequence ID" value="MFH4983801.1"/>
    <property type="molecule type" value="Genomic_DNA"/>
</dbReference>
<comment type="caution">
    <text evidence="2">The sequence shown here is derived from an EMBL/GenBank/DDBJ whole genome shotgun (WGS) entry which is preliminary data.</text>
</comment>
<feature type="compositionally biased region" description="Polar residues" evidence="1">
    <location>
        <begin position="175"/>
        <end position="187"/>
    </location>
</feature>
<evidence type="ECO:0000256" key="1">
    <source>
        <dbReference type="SAM" id="MobiDB-lite"/>
    </source>
</evidence>
<protein>
    <submittedName>
        <fullName evidence="2">Uncharacterized protein</fullName>
    </submittedName>
</protein>
<sequence length="199" mass="22314">MEIVDTVYDSPPKEMKDMFWDTDVEPLYSEEAAKEARDHSPLVGSTAHITVPDDVHRIVMRPLNEDDDAEGSMNRKVDGSLRRRKYSVVPVTLEDRGRKVSKEPVSKNAKSANFVSSGGNLFLPLSENADEPIESNLKNRKQEKKQEDGMTGSNDFAYSNIVFSDDEGRTILHFGSSSNRHNLSSNDSDFKTDQSPKSM</sequence>
<organism evidence="2 3">
    <name type="scientific">Gnathostoma spinigerum</name>
    <dbReference type="NCBI Taxonomy" id="75299"/>
    <lineage>
        <taxon>Eukaryota</taxon>
        <taxon>Metazoa</taxon>
        <taxon>Ecdysozoa</taxon>
        <taxon>Nematoda</taxon>
        <taxon>Chromadorea</taxon>
        <taxon>Rhabditida</taxon>
        <taxon>Spirurina</taxon>
        <taxon>Gnathostomatomorpha</taxon>
        <taxon>Gnathostomatoidea</taxon>
        <taxon>Gnathostomatidae</taxon>
        <taxon>Gnathostoma</taxon>
    </lineage>
</organism>